<dbReference type="EMBL" id="CP012288">
    <property type="protein sequence ID" value="AMV67240.1"/>
    <property type="molecule type" value="Genomic_DNA"/>
</dbReference>
<evidence type="ECO:0000313" key="18">
    <source>
        <dbReference type="Proteomes" id="UP000076405"/>
    </source>
</evidence>
<keyword evidence="6 13" id="KW-0378">Hydrolase</keyword>
<dbReference type="InterPro" id="IPR003615">
    <property type="entry name" value="HNH_nuc"/>
</dbReference>
<evidence type="ECO:0000256" key="3">
    <source>
        <dbReference type="ARBA" id="ARBA00022722"/>
    </source>
</evidence>
<evidence type="ECO:0000256" key="4">
    <source>
        <dbReference type="ARBA" id="ARBA00022723"/>
    </source>
</evidence>
<dbReference type="GO" id="GO:0043571">
    <property type="term" value="P:maintenance of CRISPR repeat elements"/>
    <property type="evidence" value="ECO:0007669"/>
    <property type="project" value="UniProtKB-UniRule"/>
</dbReference>
<dbReference type="Proteomes" id="UP000076405">
    <property type="component" value="Chromosome"/>
</dbReference>
<name>A0A143ASS0_9LACO</name>
<keyword evidence="17" id="KW-1185">Reference proteome</keyword>
<reference evidence="17 18" key="1">
    <citation type="journal article" date="2016" name="PLoS ONE">
        <title>The Identification of Novel Diagnostic Marker Genes for the Detection of Beer Spoiling Pediococcus damnosus Strains Using the BlAst Diagnostic Gene findEr.</title>
        <authorList>
            <person name="Behr J."/>
            <person name="Geissler A.J."/>
            <person name="Schmid J."/>
            <person name="Zehe A."/>
            <person name="Vogel R.F."/>
        </authorList>
    </citation>
    <scope>NUCLEOTIDE SEQUENCE [LARGE SCALE GENOMIC DNA]</scope>
    <source>
        <strain evidence="15 18">TMW 2.1533</strain>
        <strain evidence="16 17">TMW 2.1535</strain>
    </source>
</reference>
<feature type="domain" description="HNH Cas9-type" evidence="14">
    <location>
        <begin position="781"/>
        <end position="936"/>
    </location>
</feature>
<keyword evidence="11" id="KW-0464">Manganese</keyword>
<dbReference type="EC" id="3.1.-.-" evidence="13"/>
<dbReference type="InterPro" id="IPR032240">
    <property type="entry name" value="Cas9_REC"/>
</dbReference>
<comment type="cofactor">
    <cofactor evidence="1">
        <name>Mg(2+)</name>
        <dbReference type="ChEBI" id="CHEBI:18420"/>
    </cofactor>
</comment>
<evidence type="ECO:0000256" key="7">
    <source>
        <dbReference type="ARBA" id="ARBA00022842"/>
    </source>
</evidence>
<comment type="domain">
    <text evidence="13">Has 2 endonuclease domains. The discontinuous RuvC-like domain cleaves the target DNA noncomplementary to crRNA while the HNH nuclease domain cleaves the target DNA complementary to crRNA.</text>
</comment>
<dbReference type="InterPro" id="IPR055228">
    <property type="entry name" value="Cas9_RuvC"/>
</dbReference>
<organism evidence="15 18">
    <name type="scientific">Pediococcus damnosus</name>
    <dbReference type="NCBI Taxonomy" id="51663"/>
    <lineage>
        <taxon>Bacteria</taxon>
        <taxon>Bacillati</taxon>
        <taxon>Bacillota</taxon>
        <taxon>Bacilli</taxon>
        <taxon>Lactobacillales</taxon>
        <taxon>Lactobacillaceae</taxon>
        <taxon>Pediococcus</taxon>
    </lineage>
</organism>
<dbReference type="Gene3D" id="3.30.420.10">
    <property type="entry name" value="Ribonuclease H-like superfamily/Ribonuclease H"/>
    <property type="match status" value="1"/>
</dbReference>
<evidence type="ECO:0000259" key="14">
    <source>
        <dbReference type="PROSITE" id="PS51749"/>
    </source>
</evidence>
<dbReference type="GO" id="GO:0016787">
    <property type="term" value="F:hydrolase activity"/>
    <property type="evidence" value="ECO:0007669"/>
    <property type="project" value="UniProtKB-KW"/>
</dbReference>
<accession>A0A143ASS0</accession>
<dbReference type="EMBL" id="CP012275">
    <property type="protein sequence ID" value="AMV62876.1"/>
    <property type="molecule type" value="Genomic_DNA"/>
</dbReference>
<comment type="subunit">
    <text evidence="12 13">Monomer. Binds crRNA and tracrRNA.</text>
</comment>
<dbReference type="Pfam" id="PF16592">
    <property type="entry name" value="Cas9_REC"/>
    <property type="match status" value="1"/>
</dbReference>
<comment type="similarity">
    <text evidence="2">Belongs to the CRISPR-associated protein Cas9 family. Subtype II-A subfamily.</text>
</comment>
<dbReference type="RefSeq" id="WP_062904505.1">
    <property type="nucleotide sequence ID" value="NZ_CP012275.1"/>
</dbReference>
<keyword evidence="5 13" id="KW-0255">Endonuclease</keyword>
<dbReference type="GO" id="GO:0004519">
    <property type="term" value="F:endonuclease activity"/>
    <property type="evidence" value="ECO:0007669"/>
    <property type="project" value="UniProtKB-UniRule"/>
</dbReference>
<keyword evidence="9 13" id="KW-0051">Antiviral defense</keyword>
<dbReference type="InterPro" id="IPR028629">
    <property type="entry name" value="Cas9"/>
</dbReference>
<sequence>MTNEKYSIGLDIGTSSIGFAVVNDNNRVIRVKGKNAIGVRLFDEGKAAADRRSFRTTRRRLSRRRWRLKLLREIFDAYITPVDEAFFIRLKESNLSPKDSKKQYSGDILFNDRSDKDFYEKYPTIYHLRNALMTEHRKFDVREIYLAIHHIMKFRGHFLNATPANNFKVGRLNLEEKFEELNDIYQRVFPDESIEFRTDNLEQIKEVLLDNKRSRADRQRTLVSDIYQSSEDKDIEKRNKAVATEILKASLGNKAKLNVITNVEVDKEAAKEWSITFDSESIDDDLAKIEGQMTDDGHEIIEVLRSLYSGITLSAIVPENHTLSQSMVAKYDLHKDHLKLFKKLINGMTDTKKAKNLRAAYDGYIDGVKGKVLPQEDFYKQVQVNLDDSAEANEIQTYIDQDIFMPKQRTKANGSIPHQLQQQELDQIIENQKAYYPWLAELNPNPDKKRQQLAKYKLDELVTFRVPYYVGPMITAKDQKNQSGAEFAWMIRKEPGNITPWNFDQKVDRMATANQFIKRMTTTDTYLLGEDVLPAQSLLYQKFEVLNELNKIRIDHKPISIEQKQQIFNDLFKQFKNVTIKHLQDYLVSQGQYSKRPLIEGLADEKRFNSSLSTYSDLCGIFGAKLVEENDRQEDLEKIIEWSTIFEDKKIYRAKLNDLTWLTDDQKEKLATKRYQGWGRLSRKLLVGLKNSEHRNIMDILWITNENFMQIQAEPDFAKLVTDANKGMLEKTDSQDVINDLYTSPQNKKAIRQILLVVHDIQNAMHGQAPAKIHVEFARGEERNPRRSVQRQRQVEAAYEKVSNELVSAKVRQEFKEAINNKRDFKDRLFLYFMQGGIDIYTGKQLNIDQLSSYQIDHILPQAFVKDDSLTNRVLTNENQVKADSVPIDIFGKKMLSVWGRMKDQGLISKGKYRNLTMNPENISAHTENGFINRQLVETRQVIKLAVNILADEYGDSTQIISVKADLSHQMREDFELLKNRDVNDYHHAFDAYLAAFIGNYLLKRYPKLESYFVYGDFKKFTQKETKMRRFNFIYDLKHCDQVVNKETGEILWTKDEDIKYIRHSFAYKKILVSHEVREKRGALYNQTIYKAKDDKGSGQGSKKLIRIKDDKETKIYGGYSGKSLAYMTIVQITKKNKVSYRVIGIPTLALARLNKLENDSTENNGELYKIIKPQFTHYKVDKKNGEIIETTDDFKIVVSKVRFQQLIDDAGQFFMLASDTYKNNAQQLVISNNALKAINNTNITDCPRDDLERLDNLRLDSAFDEIVKKMDKYFSAYDANNFREKIRNSNLIFYQLPVEDQWENNKITELGKRTVLTRILQGLHANATTTDMSIFKIKTPFGQLRQRSGISLSENAQLIYQSPTGLFERRVQLNKIK</sequence>
<keyword evidence="10 13" id="KW-0238">DNA-binding</keyword>
<evidence type="ECO:0000256" key="13">
    <source>
        <dbReference type="HAMAP-Rule" id="MF_01480"/>
    </source>
</evidence>
<dbReference type="InterPro" id="IPR032239">
    <property type="entry name" value="Cas9-BH"/>
</dbReference>
<dbReference type="Pfam" id="PF22702">
    <property type="entry name" value="Cas9_RuvC"/>
    <property type="match status" value="1"/>
</dbReference>
<dbReference type="HAMAP" id="MF_01480">
    <property type="entry name" value="Cas9"/>
    <property type="match status" value="1"/>
</dbReference>
<dbReference type="NCBIfam" id="TIGR01865">
    <property type="entry name" value="cas_Csn1"/>
    <property type="match status" value="1"/>
</dbReference>
<evidence type="ECO:0000256" key="6">
    <source>
        <dbReference type="ARBA" id="ARBA00022801"/>
    </source>
</evidence>
<dbReference type="Pfam" id="PF16593">
    <property type="entry name" value="Cas9-BH"/>
    <property type="match status" value="1"/>
</dbReference>
<dbReference type="GO" id="GO:0051607">
    <property type="term" value="P:defense response to virus"/>
    <property type="evidence" value="ECO:0007669"/>
    <property type="project" value="UniProtKB-UniRule"/>
</dbReference>
<dbReference type="Pfam" id="PF13395">
    <property type="entry name" value="HNH_4"/>
    <property type="match status" value="1"/>
</dbReference>
<comment type="similarity">
    <text evidence="13">Belongs to the CRISPR-associated Cas9 family.</text>
</comment>
<proteinExistence type="inferred from homology"/>
<dbReference type="InterPro" id="IPR036397">
    <property type="entry name" value="RNaseH_sf"/>
</dbReference>
<protein>
    <recommendedName>
        <fullName evidence="13">CRISPR-associated endonuclease Cas9</fullName>
        <ecNumber evidence="13">3.1.-.-</ecNumber>
    </recommendedName>
</protein>
<keyword evidence="4" id="KW-0479">Metal-binding</keyword>
<evidence type="ECO:0000313" key="15">
    <source>
        <dbReference type="EMBL" id="AMV62876.1"/>
    </source>
</evidence>
<evidence type="ECO:0000256" key="8">
    <source>
        <dbReference type="ARBA" id="ARBA00022884"/>
    </source>
</evidence>
<evidence type="ECO:0000256" key="10">
    <source>
        <dbReference type="ARBA" id="ARBA00023125"/>
    </source>
</evidence>
<keyword evidence="8 13" id="KW-0694">RNA-binding</keyword>
<evidence type="ECO:0000313" key="16">
    <source>
        <dbReference type="EMBL" id="AMV67240.1"/>
    </source>
</evidence>
<keyword evidence="7" id="KW-0460">Magnesium</keyword>
<dbReference type="InterPro" id="IPR033114">
    <property type="entry name" value="HNH_CAS9"/>
</dbReference>
<evidence type="ECO:0000256" key="9">
    <source>
        <dbReference type="ARBA" id="ARBA00023118"/>
    </source>
</evidence>
<dbReference type="GO" id="GO:0003723">
    <property type="term" value="F:RNA binding"/>
    <property type="evidence" value="ECO:0007669"/>
    <property type="project" value="UniProtKB-UniRule"/>
</dbReference>
<evidence type="ECO:0000256" key="12">
    <source>
        <dbReference type="ARBA" id="ARBA00046380"/>
    </source>
</evidence>
<keyword evidence="3 13" id="KW-0540">Nuclease</keyword>
<gene>
    <name evidence="13" type="primary">cas9</name>
    <name evidence="15" type="ORF">ADU70_1392</name>
    <name evidence="16" type="ORF">ADU72_1307</name>
</gene>
<evidence type="ECO:0000256" key="2">
    <source>
        <dbReference type="ARBA" id="ARBA00005244"/>
    </source>
</evidence>
<dbReference type="PROSITE" id="PS51749">
    <property type="entry name" value="HNH_CAS9"/>
    <property type="match status" value="1"/>
</dbReference>
<feature type="active site" description="For RuvC-like nuclease domain" evidence="13">
    <location>
        <position position="11"/>
    </location>
</feature>
<comment type="function">
    <text evidence="13">CRISPR (clustered regularly interspaced short palindromic repeat) is an adaptive immune system that provides protection against mobile genetic elements (viruses, transposable elements and conjugative plasmids). CRISPR clusters contain spacers, sequences complementary to antecedent mobile elements, and target invading nucleic acids. CRISPR clusters are transcribed and processed into CRISPR RNA (crRNA). In type II CRISPR systems correct processing of pre-crRNA requires a trans-encoded small RNA (tracrRNA), endogenous ribonuclease 3 (rnc) and this protein. The tracrRNA serves as a guide for ribonuclease 3-aided processing of pre-crRNA. Subsequently Cas9/crRNA/tracrRNA endonucleolytically cleaves linear or circular dsDNA target complementary to the spacer; Cas9 is inactive in the absence of the 2 guide RNAs (gRNA). Cas9 recognizes the protospacer adjacent motif (PAM) in the CRISPR repeat sequences to help distinguish self versus nonself, as targets within the bacterial CRISPR locus do not have PAMs. PAM recognition is also required for catalytic activity.</text>
</comment>
<dbReference type="Pfam" id="PF16595">
    <property type="entry name" value="Cas9_PI"/>
    <property type="match status" value="1"/>
</dbReference>
<evidence type="ECO:0000256" key="1">
    <source>
        <dbReference type="ARBA" id="ARBA00001946"/>
    </source>
</evidence>
<dbReference type="GO" id="GO:0003677">
    <property type="term" value="F:DNA binding"/>
    <property type="evidence" value="ECO:0007669"/>
    <property type="project" value="UniProtKB-UniRule"/>
</dbReference>
<dbReference type="Proteomes" id="UP000076244">
    <property type="component" value="Chromosome"/>
</dbReference>
<feature type="active site" description="Proton acceptor for HNH nuclease domain" evidence="13">
    <location>
        <position position="858"/>
    </location>
</feature>
<dbReference type="KEGG" id="pdm:ADU72_1307"/>
<evidence type="ECO:0000256" key="11">
    <source>
        <dbReference type="ARBA" id="ARBA00023211"/>
    </source>
</evidence>
<dbReference type="OrthoDB" id="9757607at2"/>
<evidence type="ECO:0000313" key="17">
    <source>
        <dbReference type="Proteomes" id="UP000076244"/>
    </source>
</evidence>
<dbReference type="InterPro" id="IPR032237">
    <property type="entry name" value="Cas9_PI"/>
</dbReference>
<dbReference type="GO" id="GO:0046872">
    <property type="term" value="F:metal ion binding"/>
    <property type="evidence" value="ECO:0007669"/>
    <property type="project" value="UniProtKB-UniRule"/>
</dbReference>
<evidence type="ECO:0000256" key="5">
    <source>
        <dbReference type="ARBA" id="ARBA00022759"/>
    </source>
</evidence>
<comment type="caution">
    <text evidence="13">Lacks conserved residue(s) required for the propagation of feature annotation.</text>
</comment>